<accession>A0AA95MP23</accession>
<dbReference type="Gene3D" id="3.40.50.1000">
    <property type="entry name" value="HAD superfamily/HAD-like"/>
    <property type="match status" value="1"/>
</dbReference>
<reference evidence="3" key="1">
    <citation type="submission" date="2023-05" db="EMBL/GenBank/DDBJ databases">
        <title>Comparative genomics of Bacillaceae isolates and their secondary metabolite potential.</title>
        <authorList>
            <person name="Song L."/>
            <person name="Nielsen L.J."/>
            <person name="Mohite O."/>
            <person name="Xu X."/>
            <person name="Weber T."/>
            <person name="Kovacs A.T."/>
        </authorList>
    </citation>
    <scope>NUCLEOTIDE SEQUENCE</scope>
    <source>
        <strain evidence="3">XLM17</strain>
    </source>
</reference>
<dbReference type="EMBL" id="CP126114">
    <property type="protein sequence ID" value="WHY87619.1"/>
    <property type="molecule type" value="Genomic_DNA"/>
</dbReference>
<dbReference type="GO" id="GO:0009279">
    <property type="term" value="C:cell outer membrane"/>
    <property type="evidence" value="ECO:0007669"/>
    <property type="project" value="InterPro"/>
</dbReference>
<dbReference type="RefSeq" id="WP_066084007.1">
    <property type="nucleotide sequence ID" value="NZ_CP126114.1"/>
</dbReference>
<sequence length="272" mass="30127">MKKITTIISAVALSLSLSGISACAQTVTSPTESLAEQNTMSVLWYQTSGEAKALYYQGYNLGKMRLDDILSKRVKNKGLKPAIVLDLDETVIDNSPLFAGKIVSGENYPLNWSKWEDKAAAQPLPGALEFLTYADSKGVAIFYITNRKEAKKAITVKNLQAIGVPQAASDHVFLKQKGESGKENRRLQVAKTHEIVLLFGDNLGDFSGFDELSVTGRIDAVTKHKEEFGRKLIVFPNPMYGDWEGAIYNHNSSKSIEERLKLRKESLQPFQP</sequence>
<dbReference type="Proteomes" id="UP001178288">
    <property type="component" value="Chromosome"/>
</dbReference>
<dbReference type="Pfam" id="PF03767">
    <property type="entry name" value="Acid_phosphat_B"/>
    <property type="match status" value="1"/>
</dbReference>
<evidence type="ECO:0000256" key="2">
    <source>
        <dbReference type="SAM" id="SignalP"/>
    </source>
</evidence>
<evidence type="ECO:0000256" key="1">
    <source>
        <dbReference type="ARBA" id="ARBA00022729"/>
    </source>
</evidence>
<dbReference type="CDD" id="cd07534">
    <property type="entry name" value="HAD_CAP"/>
    <property type="match status" value="1"/>
</dbReference>
<proteinExistence type="predicted"/>
<dbReference type="InterPro" id="IPR036412">
    <property type="entry name" value="HAD-like_sf"/>
</dbReference>
<dbReference type="PANTHER" id="PTHR31284">
    <property type="entry name" value="ACID PHOSPHATASE-LIKE PROTEIN"/>
    <property type="match status" value="1"/>
</dbReference>
<feature type="chain" id="PRO_5041721233" evidence="2">
    <location>
        <begin position="25"/>
        <end position="272"/>
    </location>
</feature>
<dbReference type="InterPro" id="IPR005519">
    <property type="entry name" value="Acid_phosphat_B-like"/>
</dbReference>
<gene>
    <name evidence="3" type="ORF">QNH39_07260</name>
</gene>
<name>A0AA95MP23_9BACI</name>
<dbReference type="PANTHER" id="PTHR31284:SF10">
    <property type="entry name" value="ACID PHOSPHATASE-LIKE PROTEIN"/>
    <property type="match status" value="1"/>
</dbReference>
<keyword evidence="1 2" id="KW-0732">Signal</keyword>
<dbReference type="PIRSF" id="PIRSF019271">
    <property type="entry name" value="Acid_Ptase_C"/>
    <property type="match status" value="1"/>
</dbReference>
<evidence type="ECO:0000313" key="4">
    <source>
        <dbReference type="Proteomes" id="UP001178288"/>
    </source>
</evidence>
<dbReference type="AlphaFoldDB" id="A0AA95MP23"/>
<dbReference type="KEGG" id="nnv:QNH39_07260"/>
<keyword evidence="3" id="KW-0449">Lipoprotein</keyword>
<keyword evidence="4" id="KW-1185">Reference proteome</keyword>
<feature type="signal peptide" evidence="2">
    <location>
        <begin position="1"/>
        <end position="24"/>
    </location>
</feature>
<dbReference type="PROSITE" id="PS51257">
    <property type="entry name" value="PROKAR_LIPOPROTEIN"/>
    <property type="match status" value="1"/>
</dbReference>
<protein>
    <submittedName>
        <fullName evidence="3">5'-nucleotidase, lipoprotein e(P4) family</fullName>
    </submittedName>
</protein>
<dbReference type="InterPro" id="IPR006423">
    <property type="entry name" value="Lipo_e_P4"/>
</dbReference>
<dbReference type="NCBIfam" id="TIGR01533">
    <property type="entry name" value="lipo_e_P4"/>
    <property type="match status" value="1"/>
</dbReference>
<dbReference type="SFLD" id="SFLDG01125">
    <property type="entry name" value="C1.1:_Acid_Phosphatase_Like"/>
    <property type="match status" value="1"/>
</dbReference>
<dbReference type="SFLD" id="SFLDS00003">
    <property type="entry name" value="Haloacid_Dehalogenase"/>
    <property type="match status" value="1"/>
</dbReference>
<evidence type="ECO:0000313" key="3">
    <source>
        <dbReference type="EMBL" id="WHY87619.1"/>
    </source>
</evidence>
<dbReference type="SUPFAM" id="SSF56784">
    <property type="entry name" value="HAD-like"/>
    <property type="match status" value="1"/>
</dbReference>
<organism evidence="3 4">
    <name type="scientific">Neobacillus novalis</name>
    <dbReference type="NCBI Taxonomy" id="220687"/>
    <lineage>
        <taxon>Bacteria</taxon>
        <taxon>Bacillati</taxon>
        <taxon>Bacillota</taxon>
        <taxon>Bacilli</taxon>
        <taxon>Bacillales</taxon>
        <taxon>Bacillaceae</taxon>
        <taxon>Neobacillus</taxon>
    </lineage>
</organism>
<dbReference type="InterPro" id="IPR023214">
    <property type="entry name" value="HAD_sf"/>
</dbReference>